<accession>F6BA37</accession>
<dbReference type="InterPro" id="IPR021525">
    <property type="entry name" value="DUF3189"/>
</dbReference>
<evidence type="ECO:0000313" key="2">
    <source>
        <dbReference type="Proteomes" id="UP000009226"/>
    </source>
</evidence>
<proteinExistence type="predicted"/>
<evidence type="ECO:0000313" key="1">
    <source>
        <dbReference type="EMBL" id="AEF95006.1"/>
    </source>
</evidence>
<dbReference type="EMBL" id="CP002736">
    <property type="protein sequence ID" value="AEF95006.1"/>
    <property type="molecule type" value="Genomic_DNA"/>
</dbReference>
<protein>
    <submittedName>
        <fullName evidence="1">Uncharacterized protein</fullName>
    </submittedName>
</protein>
<reference evidence="1 2" key="1">
    <citation type="submission" date="2011-05" db="EMBL/GenBank/DDBJ databases">
        <title>Complete sequence of Desulfotomaculum carboxydivorans CO-1-SRB.</title>
        <authorList>
            <consortium name="US DOE Joint Genome Institute"/>
            <person name="Lucas S."/>
            <person name="Han J."/>
            <person name="Lapidus A."/>
            <person name="Cheng J.-F."/>
            <person name="Goodwin L."/>
            <person name="Pitluck S."/>
            <person name="Peters L."/>
            <person name="Mikhailova N."/>
            <person name="Lu M."/>
            <person name="Han C."/>
            <person name="Tapia R."/>
            <person name="Land M."/>
            <person name="Hauser L."/>
            <person name="Kyrpides N."/>
            <person name="Ivanova N."/>
            <person name="Pagani I."/>
            <person name="Stams A."/>
            <person name="Plugge C."/>
            <person name="Muyzer G."/>
            <person name="Kuever J."/>
            <person name="Parshina S."/>
            <person name="Ivanova A."/>
            <person name="Nazina T."/>
            <person name="Woyke T."/>
        </authorList>
    </citation>
    <scope>NUCLEOTIDE SEQUENCE [LARGE SCALE GENOMIC DNA]</scope>
    <source>
        <strain evidence="2">DSM 14880 / VKM B-2319 / CO-1-SRB</strain>
    </source>
</reference>
<gene>
    <name evidence="1" type="ordered locus">Desca_2167</name>
</gene>
<dbReference type="HOGENOM" id="CLU_134391_0_0_9"/>
<dbReference type="AlphaFoldDB" id="F6BA37"/>
<name>F6BA37_DESCC</name>
<organism evidence="1 2">
    <name type="scientific">Desulfotomaculum nigrificans (strain DSM 14880 / VKM B-2319 / CO-1-SRB)</name>
    <name type="common">Desulfotomaculum carboxydivorans</name>
    <dbReference type="NCBI Taxonomy" id="868595"/>
    <lineage>
        <taxon>Bacteria</taxon>
        <taxon>Bacillati</taxon>
        <taxon>Bacillota</taxon>
        <taxon>Clostridia</taxon>
        <taxon>Eubacteriales</taxon>
        <taxon>Desulfotomaculaceae</taxon>
        <taxon>Desulfotomaculum</taxon>
    </lineage>
</organism>
<keyword evidence="2" id="KW-1185">Reference proteome</keyword>
<dbReference type="Pfam" id="PF11385">
    <property type="entry name" value="DUF3189"/>
    <property type="match status" value="1"/>
</dbReference>
<dbReference type="KEGG" id="dca:Desca_2167"/>
<dbReference type="STRING" id="868595.Desca_2167"/>
<sequence>MLFINTFLGDGMIFIYNCFGGTHSSSLASAVHLNKLPQDRIPTKDEILNTDYFNKLSYKDMGRIIYRGTDEEGNKVFSVGRGTSRVLLPCLKNLITMLHNECGLNEKIVLSNMTPTVTFPMTVGGFLSRGLGIDFLGVPLLLIGAQQAYRNIVEVVKFTKESAKTLKDPVLVLLNNKGGRIY</sequence>
<dbReference type="eggNOG" id="ENOG5032S9W">
    <property type="taxonomic scope" value="Bacteria"/>
</dbReference>
<dbReference type="Proteomes" id="UP000009226">
    <property type="component" value="Chromosome"/>
</dbReference>